<reference evidence="5" key="2">
    <citation type="submission" date="2020-04" db="EMBL/GenBank/DDBJ databases">
        <authorList>
            <consortium name="NCBI Genome Project"/>
        </authorList>
    </citation>
    <scope>NUCLEOTIDE SEQUENCE</scope>
    <source>
        <strain evidence="5">CBS 781.70</strain>
    </source>
</reference>
<dbReference type="GO" id="GO:0005634">
    <property type="term" value="C:nucleus"/>
    <property type="evidence" value="ECO:0007669"/>
    <property type="project" value="TreeGrafter"/>
</dbReference>
<feature type="compositionally biased region" description="Acidic residues" evidence="1">
    <location>
        <begin position="311"/>
        <end position="330"/>
    </location>
</feature>
<dbReference type="RefSeq" id="XP_033531317.1">
    <property type="nucleotide sequence ID" value="XM_033673977.1"/>
</dbReference>
<accession>A0A6G1FVF0</accession>
<dbReference type="Gene3D" id="1.10.510.10">
    <property type="entry name" value="Transferase(Phosphotransferase) domain 1"/>
    <property type="match status" value="1"/>
</dbReference>
<evidence type="ECO:0000259" key="2">
    <source>
        <dbReference type="PROSITE" id="PS50011"/>
    </source>
</evidence>
<dbReference type="InterPro" id="IPR000719">
    <property type="entry name" value="Prot_kinase_dom"/>
</dbReference>
<feature type="domain" description="Protein kinase" evidence="2">
    <location>
        <begin position="9"/>
        <end position="303"/>
    </location>
</feature>
<proteinExistence type="predicted"/>
<dbReference type="AlphaFoldDB" id="A0A6G1FVF0"/>
<protein>
    <submittedName>
        <fullName evidence="3 5">Kinase-like protein</fullName>
    </submittedName>
</protein>
<sequence length="330" mass="36686">MVYDGSRCYEQRDFLGLGAQARVARVYDTVSGEEFAQKVFEYSIHKLGYSTWRQQATSEIDIMHKLREASRVVRLFDWYEGITGSIHRICVVLYPVANGGSLKDWLNQKFREPSSTMTRDELVTMLMNLALGLLEIHNKSIRHRDIKPGNILVHNGGVLYSDFGLSLDFEPSGNSVTNSPYGVHTPVYAPPEILAMQPRDRKSDVFCLGDVFLEILAVYEKSRSGGSGTMLRRVTRYGQGNSYRYADGVGNGSIQGALYSILGWDGMPGLENVLQLISTMLEVELKKRPSAYEVLTKLAGPYGAPAAAAADYDDVDDDDGEDEEGEEGEQ</sequence>
<keyword evidence="3" id="KW-0808">Transferase</keyword>
<evidence type="ECO:0000313" key="5">
    <source>
        <dbReference type="RefSeq" id="XP_033531317.1"/>
    </source>
</evidence>
<dbReference type="SUPFAM" id="SSF56112">
    <property type="entry name" value="Protein kinase-like (PK-like)"/>
    <property type="match status" value="1"/>
</dbReference>
<name>A0A6G1FVF0_9PEZI</name>
<dbReference type="Proteomes" id="UP000504638">
    <property type="component" value="Unplaced"/>
</dbReference>
<dbReference type="PROSITE" id="PS50011">
    <property type="entry name" value="PROTEIN_KINASE_DOM"/>
    <property type="match status" value="1"/>
</dbReference>
<dbReference type="GO" id="GO:0005524">
    <property type="term" value="F:ATP binding"/>
    <property type="evidence" value="ECO:0007669"/>
    <property type="project" value="InterPro"/>
</dbReference>
<dbReference type="GO" id="GO:0044773">
    <property type="term" value="P:mitotic DNA damage checkpoint signaling"/>
    <property type="evidence" value="ECO:0007669"/>
    <property type="project" value="TreeGrafter"/>
</dbReference>
<dbReference type="CDD" id="cd00180">
    <property type="entry name" value="PKc"/>
    <property type="match status" value="1"/>
</dbReference>
<reference evidence="5" key="3">
    <citation type="submission" date="2025-04" db="UniProtKB">
        <authorList>
            <consortium name="RefSeq"/>
        </authorList>
    </citation>
    <scope>IDENTIFICATION</scope>
    <source>
        <strain evidence="5">CBS 781.70</strain>
    </source>
</reference>
<evidence type="ECO:0000256" key="1">
    <source>
        <dbReference type="SAM" id="MobiDB-lite"/>
    </source>
</evidence>
<reference evidence="3 5" key="1">
    <citation type="submission" date="2020-01" db="EMBL/GenBank/DDBJ databases">
        <authorList>
            <consortium name="DOE Joint Genome Institute"/>
            <person name="Haridas S."/>
            <person name="Albert R."/>
            <person name="Binder M."/>
            <person name="Bloem J."/>
            <person name="Labutti K."/>
            <person name="Salamov A."/>
            <person name="Andreopoulos B."/>
            <person name="Baker S.E."/>
            <person name="Barry K."/>
            <person name="Bills G."/>
            <person name="Bluhm B.H."/>
            <person name="Cannon C."/>
            <person name="Castanera R."/>
            <person name="Culley D.E."/>
            <person name="Daum C."/>
            <person name="Ezra D."/>
            <person name="Gonzalez J.B."/>
            <person name="Henrissat B."/>
            <person name="Kuo A."/>
            <person name="Liang C."/>
            <person name="Lipzen A."/>
            <person name="Lutzoni F."/>
            <person name="Magnuson J."/>
            <person name="Mondo S."/>
            <person name="Nolan M."/>
            <person name="Ohm R."/>
            <person name="Pangilinan J."/>
            <person name="Park H.-J."/>
            <person name="Ramirez L."/>
            <person name="Alfaro M."/>
            <person name="Sun H."/>
            <person name="Tritt A."/>
            <person name="Yoshinaga Y."/>
            <person name="Zwiers L.-H."/>
            <person name="Turgeon B.G."/>
            <person name="Goodwin S.B."/>
            <person name="Spatafora J.W."/>
            <person name="Crous P.W."/>
            <person name="Grigoriev I.V."/>
        </authorList>
    </citation>
    <scope>NUCLEOTIDE SEQUENCE</scope>
    <source>
        <strain evidence="3 5">CBS 781.70</strain>
    </source>
</reference>
<dbReference type="PANTHER" id="PTHR44167">
    <property type="entry name" value="OVARIAN-SPECIFIC SERINE/THREONINE-PROTEIN KINASE LOK-RELATED"/>
    <property type="match status" value="1"/>
</dbReference>
<gene>
    <name evidence="3 5" type="ORF">P152DRAFT_156732</name>
</gene>
<evidence type="ECO:0000313" key="3">
    <source>
        <dbReference type="EMBL" id="KAF1809686.1"/>
    </source>
</evidence>
<dbReference type="Pfam" id="PF00069">
    <property type="entry name" value="Pkinase"/>
    <property type="match status" value="1"/>
</dbReference>
<dbReference type="GeneID" id="54414547"/>
<keyword evidence="4" id="KW-1185">Reference proteome</keyword>
<dbReference type="PROSITE" id="PS00108">
    <property type="entry name" value="PROTEIN_KINASE_ST"/>
    <property type="match status" value="1"/>
</dbReference>
<dbReference type="OrthoDB" id="10252171at2759"/>
<feature type="region of interest" description="Disordered" evidence="1">
    <location>
        <begin position="307"/>
        <end position="330"/>
    </location>
</feature>
<organism evidence="3">
    <name type="scientific">Eremomyces bilateralis CBS 781.70</name>
    <dbReference type="NCBI Taxonomy" id="1392243"/>
    <lineage>
        <taxon>Eukaryota</taxon>
        <taxon>Fungi</taxon>
        <taxon>Dikarya</taxon>
        <taxon>Ascomycota</taxon>
        <taxon>Pezizomycotina</taxon>
        <taxon>Dothideomycetes</taxon>
        <taxon>Dothideomycetes incertae sedis</taxon>
        <taxon>Eremomycetales</taxon>
        <taxon>Eremomycetaceae</taxon>
        <taxon>Eremomyces</taxon>
    </lineage>
</organism>
<dbReference type="InterPro" id="IPR008271">
    <property type="entry name" value="Ser/Thr_kinase_AS"/>
</dbReference>
<dbReference type="GO" id="GO:0004674">
    <property type="term" value="F:protein serine/threonine kinase activity"/>
    <property type="evidence" value="ECO:0007669"/>
    <property type="project" value="TreeGrafter"/>
</dbReference>
<dbReference type="PANTHER" id="PTHR44167:SF24">
    <property type="entry name" value="SERINE_THREONINE-PROTEIN KINASE CHK2"/>
    <property type="match status" value="1"/>
</dbReference>
<dbReference type="SMART" id="SM00220">
    <property type="entry name" value="S_TKc"/>
    <property type="match status" value="1"/>
</dbReference>
<evidence type="ECO:0000313" key="4">
    <source>
        <dbReference type="Proteomes" id="UP000504638"/>
    </source>
</evidence>
<dbReference type="InterPro" id="IPR011009">
    <property type="entry name" value="Kinase-like_dom_sf"/>
</dbReference>
<dbReference type="Gene3D" id="3.30.200.20">
    <property type="entry name" value="Phosphorylase Kinase, domain 1"/>
    <property type="match status" value="1"/>
</dbReference>
<keyword evidence="3" id="KW-0418">Kinase</keyword>
<dbReference type="EMBL" id="ML975171">
    <property type="protein sequence ID" value="KAF1809686.1"/>
    <property type="molecule type" value="Genomic_DNA"/>
</dbReference>